<accession>A0A8S2DK63</accession>
<dbReference type="EMBL" id="CAJOBA010004138">
    <property type="protein sequence ID" value="CAF3704011.1"/>
    <property type="molecule type" value="Genomic_DNA"/>
</dbReference>
<gene>
    <name evidence="1" type="ORF">OVA965_LOCUS10940</name>
    <name evidence="2" type="ORF">TMI583_LOCUS10936</name>
</gene>
<protein>
    <submittedName>
        <fullName evidence="1">Uncharacterized protein</fullName>
    </submittedName>
</protein>
<comment type="caution">
    <text evidence="1">The sequence shown here is derived from an EMBL/GenBank/DDBJ whole genome shotgun (WGS) entry which is preliminary data.</text>
</comment>
<evidence type="ECO:0000313" key="2">
    <source>
        <dbReference type="EMBL" id="CAF3704011.1"/>
    </source>
</evidence>
<feature type="non-terminal residue" evidence="1">
    <location>
        <position position="1"/>
    </location>
</feature>
<dbReference type="EMBL" id="CAJNOK010004136">
    <property type="protein sequence ID" value="CAF0927061.1"/>
    <property type="molecule type" value="Genomic_DNA"/>
</dbReference>
<name>A0A8S2DK63_9BILA</name>
<feature type="non-terminal residue" evidence="1">
    <location>
        <position position="49"/>
    </location>
</feature>
<organism evidence="1 3">
    <name type="scientific">Didymodactylos carnosus</name>
    <dbReference type="NCBI Taxonomy" id="1234261"/>
    <lineage>
        <taxon>Eukaryota</taxon>
        <taxon>Metazoa</taxon>
        <taxon>Spiralia</taxon>
        <taxon>Gnathifera</taxon>
        <taxon>Rotifera</taxon>
        <taxon>Eurotatoria</taxon>
        <taxon>Bdelloidea</taxon>
        <taxon>Philodinida</taxon>
        <taxon>Philodinidae</taxon>
        <taxon>Didymodactylos</taxon>
    </lineage>
</organism>
<reference evidence="1" key="1">
    <citation type="submission" date="2021-02" db="EMBL/GenBank/DDBJ databases">
        <authorList>
            <person name="Nowell W R."/>
        </authorList>
    </citation>
    <scope>NUCLEOTIDE SEQUENCE</scope>
</reference>
<dbReference type="AlphaFoldDB" id="A0A8S2DK63"/>
<evidence type="ECO:0000313" key="3">
    <source>
        <dbReference type="Proteomes" id="UP000677228"/>
    </source>
</evidence>
<dbReference type="Proteomes" id="UP000677228">
    <property type="component" value="Unassembled WGS sequence"/>
</dbReference>
<sequence length="49" mass="5646">MTRSLKMVDEDKRENLANARKKLKKFRQLQQDGISSHDVPVVNGYNSSL</sequence>
<evidence type="ECO:0000313" key="1">
    <source>
        <dbReference type="EMBL" id="CAF0927061.1"/>
    </source>
</evidence>
<proteinExistence type="predicted"/>
<dbReference type="Proteomes" id="UP000682733">
    <property type="component" value="Unassembled WGS sequence"/>
</dbReference>